<keyword evidence="3" id="KW-1185">Reference proteome</keyword>
<feature type="signal peptide" evidence="1">
    <location>
        <begin position="1"/>
        <end position="19"/>
    </location>
</feature>
<feature type="chain" id="PRO_5003122790" description="Neprosin domain-containing protein" evidence="1">
    <location>
        <begin position="20"/>
        <end position="175"/>
    </location>
</feature>
<evidence type="ECO:0000256" key="1">
    <source>
        <dbReference type="SAM" id="SignalP"/>
    </source>
</evidence>
<reference evidence="2 3" key="1">
    <citation type="journal article" date="2011" name="Science">
        <title>The Selaginella genome identifies genetic changes associated with the evolution of vascular plants.</title>
        <authorList>
            <person name="Banks J.A."/>
            <person name="Nishiyama T."/>
            <person name="Hasebe M."/>
            <person name="Bowman J.L."/>
            <person name="Gribskov M."/>
            <person name="dePamphilis C."/>
            <person name="Albert V.A."/>
            <person name="Aono N."/>
            <person name="Aoyama T."/>
            <person name="Ambrose B.A."/>
            <person name="Ashton N.W."/>
            <person name="Axtell M.J."/>
            <person name="Barker E."/>
            <person name="Barker M.S."/>
            <person name="Bennetzen J.L."/>
            <person name="Bonawitz N.D."/>
            <person name="Chapple C."/>
            <person name="Cheng C."/>
            <person name="Correa L.G."/>
            <person name="Dacre M."/>
            <person name="DeBarry J."/>
            <person name="Dreyer I."/>
            <person name="Elias M."/>
            <person name="Engstrom E.M."/>
            <person name="Estelle M."/>
            <person name="Feng L."/>
            <person name="Finet C."/>
            <person name="Floyd S.K."/>
            <person name="Frommer W.B."/>
            <person name="Fujita T."/>
            <person name="Gramzow L."/>
            <person name="Gutensohn M."/>
            <person name="Harholt J."/>
            <person name="Hattori M."/>
            <person name="Heyl A."/>
            <person name="Hirai T."/>
            <person name="Hiwatashi Y."/>
            <person name="Ishikawa M."/>
            <person name="Iwata M."/>
            <person name="Karol K.G."/>
            <person name="Koehler B."/>
            <person name="Kolukisaoglu U."/>
            <person name="Kubo M."/>
            <person name="Kurata T."/>
            <person name="Lalonde S."/>
            <person name="Li K."/>
            <person name="Li Y."/>
            <person name="Litt A."/>
            <person name="Lyons E."/>
            <person name="Manning G."/>
            <person name="Maruyama T."/>
            <person name="Michael T.P."/>
            <person name="Mikami K."/>
            <person name="Miyazaki S."/>
            <person name="Morinaga S."/>
            <person name="Murata T."/>
            <person name="Mueller-Roeber B."/>
            <person name="Nelson D.R."/>
            <person name="Obara M."/>
            <person name="Oguri Y."/>
            <person name="Olmstead R.G."/>
            <person name="Onodera N."/>
            <person name="Petersen B.L."/>
            <person name="Pils B."/>
            <person name="Prigge M."/>
            <person name="Rensing S.A."/>
            <person name="Riano-Pachon D.M."/>
            <person name="Roberts A.W."/>
            <person name="Sato Y."/>
            <person name="Scheller H.V."/>
            <person name="Schulz B."/>
            <person name="Schulz C."/>
            <person name="Shakirov E.V."/>
            <person name="Shibagaki N."/>
            <person name="Shinohara N."/>
            <person name="Shippen D.E."/>
            <person name="Soerensen I."/>
            <person name="Sotooka R."/>
            <person name="Sugimoto N."/>
            <person name="Sugita M."/>
            <person name="Sumikawa N."/>
            <person name="Tanurdzic M."/>
            <person name="Theissen G."/>
            <person name="Ulvskov P."/>
            <person name="Wakazuki S."/>
            <person name="Weng J.K."/>
            <person name="Willats W.W."/>
            <person name="Wipf D."/>
            <person name="Wolf P.G."/>
            <person name="Yang L."/>
            <person name="Zimmer A.D."/>
            <person name="Zhu Q."/>
            <person name="Mitros T."/>
            <person name="Hellsten U."/>
            <person name="Loque D."/>
            <person name="Otillar R."/>
            <person name="Salamov A."/>
            <person name="Schmutz J."/>
            <person name="Shapiro H."/>
            <person name="Lindquist E."/>
            <person name="Lucas S."/>
            <person name="Rokhsar D."/>
            <person name="Grigoriev I.V."/>
        </authorList>
    </citation>
    <scope>NUCLEOTIDE SEQUENCE [LARGE SCALE GENOMIC DNA]</scope>
</reference>
<dbReference type="Gramene" id="EFJ15180">
    <property type="protein sequence ID" value="EFJ15180"/>
    <property type="gene ID" value="SELMODRAFT_422988"/>
</dbReference>
<proteinExistence type="predicted"/>
<dbReference type="Gene3D" id="3.90.280.10">
    <property type="entry name" value="PEBP-like"/>
    <property type="match status" value="1"/>
</dbReference>
<protein>
    <recommendedName>
        <fullName evidence="4">Neprosin domain-containing protein</fullName>
    </recommendedName>
</protein>
<keyword evidence="1" id="KW-0732">Signal</keyword>
<dbReference type="EMBL" id="GL377624">
    <property type="protein sequence ID" value="EFJ15180.1"/>
    <property type="molecule type" value="Genomic_DNA"/>
</dbReference>
<accession>D8SK78</accession>
<name>D8SK78_SELML</name>
<gene>
    <name evidence="2" type="ORF">SELMODRAFT_422988</name>
</gene>
<evidence type="ECO:0000313" key="2">
    <source>
        <dbReference type="EMBL" id="EFJ15180.1"/>
    </source>
</evidence>
<organism evidence="3">
    <name type="scientific">Selaginella moellendorffii</name>
    <name type="common">Spikemoss</name>
    <dbReference type="NCBI Taxonomy" id="88036"/>
    <lineage>
        <taxon>Eukaryota</taxon>
        <taxon>Viridiplantae</taxon>
        <taxon>Streptophyta</taxon>
        <taxon>Embryophyta</taxon>
        <taxon>Tracheophyta</taxon>
        <taxon>Lycopodiopsida</taxon>
        <taxon>Selaginellales</taxon>
        <taxon>Selaginellaceae</taxon>
        <taxon>Selaginella</taxon>
    </lineage>
</organism>
<dbReference type="Proteomes" id="UP000001514">
    <property type="component" value="Unassembled WGS sequence"/>
</dbReference>
<evidence type="ECO:0000313" key="3">
    <source>
        <dbReference type="Proteomes" id="UP000001514"/>
    </source>
</evidence>
<dbReference type="AlphaFoldDB" id="D8SK78"/>
<dbReference type="InParanoid" id="D8SK78"/>
<sequence length="175" mass="19368">MAVFLSAVVLSLCLLSSHASLLIKYGSTTVKENSFLPLHMTDRAPTIDIQGYDDLRGLHPSYFSVVMFTWLDMIGFQFYESYITYWVANIPAGSFGPGKGKVVLPYMSPLATNKFLQFSAQNNSYSFALVPQGSNLVGPILDNRRSPALAKTLQHYNCTGDFIEIIDFTTSTSQS</sequence>
<evidence type="ECO:0008006" key="4">
    <source>
        <dbReference type="Google" id="ProtNLM"/>
    </source>
</evidence>
<dbReference type="HOGENOM" id="CLU_094766_0_0_1"/>
<dbReference type="KEGG" id="smo:SELMODRAFT_422988"/>
<dbReference type="InterPro" id="IPR036610">
    <property type="entry name" value="PEBP-like_sf"/>
</dbReference>